<dbReference type="InterPro" id="IPR036097">
    <property type="entry name" value="HisK_dim/P_sf"/>
</dbReference>
<keyword evidence="5" id="KW-0597">Phosphoprotein</keyword>
<feature type="transmembrane region" description="Helical" evidence="12">
    <location>
        <begin position="167"/>
        <end position="186"/>
    </location>
</feature>
<evidence type="ECO:0000256" key="9">
    <source>
        <dbReference type="ARBA" id="ARBA00022989"/>
    </source>
</evidence>
<dbReference type="InterPro" id="IPR036890">
    <property type="entry name" value="HATPase_C_sf"/>
</dbReference>
<dbReference type="InterPro" id="IPR003594">
    <property type="entry name" value="HATPase_dom"/>
</dbReference>
<evidence type="ECO:0000256" key="4">
    <source>
        <dbReference type="ARBA" id="ARBA00022475"/>
    </source>
</evidence>
<dbReference type="Gene3D" id="1.10.287.130">
    <property type="match status" value="1"/>
</dbReference>
<feature type="transmembrane region" description="Helical" evidence="12">
    <location>
        <begin position="74"/>
        <end position="97"/>
    </location>
</feature>
<dbReference type="CDD" id="cd00082">
    <property type="entry name" value="HisKA"/>
    <property type="match status" value="1"/>
</dbReference>
<evidence type="ECO:0000259" key="13">
    <source>
        <dbReference type="PROSITE" id="PS50109"/>
    </source>
</evidence>
<name>A0A3S2VPZ1_9PROT</name>
<dbReference type="Pfam" id="PF02518">
    <property type="entry name" value="HATPase_c"/>
    <property type="match status" value="1"/>
</dbReference>
<dbReference type="InterPro" id="IPR011620">
    <property type="entry name" value="Sig_transdc_His_kinase_LytS_TM"/>
</dbReference>
<keyword evidence="4" id="KW-1003">Cell membrane</keyword>
<evidence type="ECO:0000256" key="1">
    <source>
        <dbReference type="ARBA" id="ARBA00000085"/>
    </source>
</evidence>
<dbReference type="RefSeq" id="WP_127764279.1">
    <property type="nucleotide sequence ID" value="NZ_SADE01000001.1"/>
</dbReference>
<evidence type="ECO:0000313" key="14">
    <source>
        <dbReference type="EMBL" id="RVU38908.1"/>
    </source>
</evidence>
<evidence type="ECO:0000256" key="5">
    <source>
        <dbReference type="ARBA" id="ARBA00022553"/>
    </source>
</evidence>
<feature type="transmembrane region" description="Helical" evidence="12">
    <location>
        <begin position="41"/>
        <end position="62"/>
    </location>
</feature>
<evidence type="ECO:0000256" key="2">
    <source>
        <dbReference type="ARBA" id="ARBA00004651"/>
    </source>
</evidence>
<dbReference type="EMBL" id="SADE01000001">
    <property type="protein sequence ID" value="RVU38908.1"/>
    <property type="molecule type" value="Genomic_DNA"/>
</dbReference>
<keyword evidence="11 12" id="KW-0472">Membrane</keyword>
<dbReference type="InterPro" id="IPR005467">
    <property type="entry name" value="His_kinase_dom"/>
</dbReference>
<dbReference type="OrthoDB" id="7292380at2"/>
<proteinExistence type="predicted"/>
<dbReference type="AlphaFoldDB" id="A0A3S2VPZ1"/>
<evidence type="ECO:0000256" key="6">
    <source>
        <dbReference type="ARBA" id="ARBA00022679"/>
    </source>
</evidence>
<organism evidence="14 15">
    <name type="scientific">Hwanghaeella grinnelliae</name>
    <dbReference type="NCBI Taxonomy" id="2500179"/>
    <lineage>
        <taxon>Bacteria</taxon>
        <taxon>Pseudomonadati</taxon>
        <taxon>Pseudomonadota</taxon>
        <taxon>Alphaproteobacteria</taxon>
        <taxon>Rhodospirillales</taxon>
        <taxon>Rhodospirillaceae</taxon>
        <taxon>Hwanghaeella</taxon>
    </lineage>
</organism>
<evidence type="ECO:0000256" key="11">
    <source>
        <dbReference type="ARBA" id="ARBA00023136"/>
    </source>
</evidence>
<accession>A0A3S2VPZ1</accession>
<evidence type="ECO:0000256" key="7">
    <source>
        <dbReference type="ARBA" id="ARBA00022692"/>
    </source>
</evidence>
<evidence type="ECO:0000256" key="3">
    <source>
        <dbReference type="ARBA" id="ARBA00012438"/>
    </source>
</evidence>
<dbReference type="GO" id="GO:0000155">
    <property type="term" value="F:phosphorelay sensor kinase activity"/>
    <property type="evidence" value="ECO:0007669"/>
    <property type="project" value="InterPro"/>
</dbReference>
<dbReference type="PROSITE" id="PS50109">
    <property type="entry name" value="HIS_KIN"/>
    <property type="match status" value="1"/>
</dbReference>
<comment type="catalytic activity">
    <reaction evidence="1">
        <text>ATP + protein L-histidine = ADP + protein N-phospho-L-histidine.</text>
        <dbReference type="EC" id="2.7.13.3"/>
    </reaction>
</comment>
<dbReference type="GO" id="GO:0071555">
    <property type="term" value="P:cell wall organization"/>
    <property type="evidence" value="ECO:0007669"/>
    <property type="project" value="InterPro"/>
</dbReference>
<evidence type="ECO:0000313" key="15">
    <source>
        <dbReference type="Proteomes" id="UP000287447"/>
    </source>
</evidence>
<evidence type="ECO:0000256" key="10">
    <source>
        <dbReference type="ARBA" id="ARBA00023012"/>
    </source>
</evidence>
<protein>
    <recommendedName>
        <fullName evidence="3">histidine kinase</fullName>
        <ecNumber evidence="3">2.7.13.3</ecNumber>
    </recommendedName>
</protein>
<evidence type="ECO:0000256" key="12">
    <source>
        <dbReference type="SAM" id="Phobius"/>
    </source>
</evidence>
<dbReference type="Pfam" id="PF00512">
    <property type="entry name" value="HisKA"/>
    <property type="match status" value="1"/>
</dbReference>
<feature type="domain" description="Histidine kinase" evidence="13">
    <location>
        <begin position="382"/>
        <end position="603"/>
    </location>
</feature>
<dbReference type="GO" id="GO:0005886">
    <property type="term" value="C:plasma membrane"/>
    <property type="evidence" value="ECO:0007669"/>
    <property type="project" value="UniProtKB-SubCell"/>
</dbReference>
<dbReference type="EC" id="2.7.13.3" evidence="3"/>
<keyword evidence="8 14" id="KW-0418">Kinase</keyword>
<keyword evidence="10" id="KW-0902">Two-component regulatory system</keyword>
<keyword evidence="9 12" id="KW-1133">Transmembrane helix</keyword>
<keyword evidence="15" id="KW-1185">Reference proteome</keyword>
<dbReference type="FunFam" id="3.30.565.10:FF:000006">
    <property type="entry name" value="Sensor histidine kinase WalK"/>
    <property type="match status" value="1"/>
</dbReference>
<feature type="transmembrane region" description="Helical" evidence="12">
    <location>
        <begin position="132"/>
        <end position="155"/>
    </location>
</feature>
<comment type="subcellular location">
    <subcellularLocation>
        <location evidence="2">Cell membrane</location>
        <topology evidence="2">Multi-pass membrane protein</topology>
    </subcellularLocation>
</comment>
<dbReference type="InterPro" id="IPR050736">
    <property type="entry name" value="Sensor_HK_Regulatory"/>
</dbReference>
<dbReference type="SMART" id="SM00388">
    <property type="entry name" value="HisKA"/>
    <property type="match status" value="1"/>
</dbReference>
<dbReference type="PANTHER" id="PTHR43711">
    <property type="entry name" value="TWO-COMPONENT HISTIDINE KINASE"/>
    <property type="match status" value="1"/>
</dbReference>
<dbReference type="Gene3D" id="3.30.565.10">
    <property type="entry name" value="Histidine kinase-like ATPase, C-terminal domain"/>
    <property type="match status" value="1"/>
</dbReference>
<dbReference type="PANTHER" id="PTHR43711:SF26">
    <property type="entry name" value="SENSOR HISTIDINE KINASE RCSC"/>
    <property type="match status" value="1"/>
</dbReference>
<gene>
    <name evidence="14" type="ORF">EOI86_06485</name>
</gene>
<dbReference type="Pfam" id="PF07694">
    <property type="entry name" value="5TM-5TMR_LYT"/>
    <property type="match status" value="1"/>
</dbReference>
<feature type="transmembrane region" description="Helical" evidence="12">
    <location>
        <begin position="104"/>
        <end position="126"/>
    </location>
</feature>
<evidence type="ECO:0000256" key="8">
    <source>
        <dbReference type="ARBA" id="ARBA00022777"/>
    </source>
</evidence>
<dbReference type="InterPro" id="IPR003661">
    <property type="entry name" value="HisK_dim/P_dom"/>
</dbReference>
<dbReference type="SMART" id="SM00387">
    <property type="entry name" value="HATPase_c"/>
    <property type="match status" value="1"/>
</dbReference>
<keyword evidence="6" id="KW-0808">Transferase</keyword>
<sequence length="604" mass="64968">MQDDVSVFFLLLNNISVFVVLIVGYSFLIERLQSRTALTRQAVMGLYFGLITLVSMHVKIPVVEGVIVDQRNALIVLSGAFGGPISALICGAMAGAFRMYLGGAGVVGGVFGITLSAAFGAILYLVPRRTNIVVFMFLAAAFAVVFTAPGFLLVGDFDQGLALMQRMLPPWGMAIFVGIFLGGLLLSREDQRLKSDQEKRATEAQFKTLYDGTVIAILDVDLTEIVTAFRKLREKGITDIDAFVAAGGPEVPSLDRRVIVRHANPAARALYGADSIGDMLGRFDGGFGPESGGIHPAIAHGLWYGEPSITFESKHRTFDGKAINVSISMPIPGPIDGPLEKFASLPVTVLDVTEHKKAEAARDEARRNAENASKAKSDFLAGMSHELRTPLNAILGFSEVIRDQMLGPLGHSKYGEYARHIHSSGVLLLELVNDILDIATIEAGRKSLSLRDIDLDDLVDECLAIVEHRAKEAGVSIRKQIAVTEDQSVLADRRALQQVLLNLLTNAVKYTPAGGQVAVSAQLGISEAEIVVSDTGCGIPKDRIEKVVSPFERGSDDPYLAEKGWGLGLAIAKTLVELHDGELRIDSVVGDGTSVRISLPRQTQ</sequence>
<dbReference type="InterPro" id="IPR004358">
    <property type="entry name" value="Sig_transdc_His_kin-like_C"/>
</dbReference>
<feature type="transmembrane region" description="Helical" evidence="12">
    <location>
        <begin position="6"/>
        <end position="29"/>
    </location>
</feature>
<dbReference type="SUPFAM" id="SSF47384">
    <property type="entry name" value="Homodimeric domain of signal transducing histidine kinase"/>
    <property type="match status" value="1"/>
</dbReference>
<reference evidence="15" key="1">
    <citation type="submission" date="2019-01" db="EMBL/GenBank/DDBJ databases">
        <title>Gri0909 isolated from a small marine red alga.</title>
        <authorList>
            <person name="Kim J."/>
            <person name="Jeong S.E."/>
            <person name="Jeon C.O."/>
        </authorList>
    </citation>
    <scope>NUCLEOTIDE SEQUENCE [LARGE SCALE GENOMIC DNA]</scope>
    <source>
        <strain evidence="15">Gri0909</strain>
    </source>
</reference>
<dbReference type="Proteomes" id="UP000287447">
    <property type="component" value="Unassembled WGS sequence"/>
</dbReference>
<comment type="caution">
    <text evidence="14">The sequence shown here is derived from an EMBL/GenBank/DDBJ whole genome shotgun (WGS) entry which is preliminary data.</text>
</comment>
<dbReference type="SUPFAM" id="SSF55874">
    <property type="entry name" value="ATPase domain of HSP90 chaperone/DNA topoisomerase II/histidine kinase"/>
    <property type="match status" value="1"/>
</dbReference>
<dbReference type="PRINTS" id="PR00344">
    <property type="entry name" value="BCTRLSENSOR"/>
</dbReference>
<keyword evidence="7 12" id="KW-0812">Transmembrane</keyword>